<dbReference type="Gene3D" id="1.20.120.710">
    <property type="entry name" value="Haloacid dehalogenase hydrolase-like domain"/>
    <property type="match status" value="1"/>
</dbReference>
<name>A0ABD5ZQV1_9EURY</name>
<evidence type="ECO:0000313" key="8">
    <source>
        <dbReference type="Proteomes" id="UP001596398"/>
    </source>
</evidence>
<dbReference type="NCBIfam" id="TIGR01509">
    <property type="entry name" value="HAD-SF-IA-v3"/>
    <property type="match status" value="1"/>
</dbReference>
<evidence type="ECO:0000256" key="1">
    <source>
        <dbReference type="ARBA" id="ARBA00001946"/>
    </source>
</evidence>
<evidence type="ECO:0000313" key="7">
    <source>
        <dbReference type="EMBL" id="MFC7235725.1"/>
    </source>
</evidence>
<keyword evidence="3" id="KW-0479">Metal-binding</keyword>
<dbReference type="GeneID" id="79267422"/>
<sequence length="227" mass="24686">MPGSPSVAAVSFDLDDTLIRYDHDPDEVLDEAFRRAGVGPFCTPDELWAVASETPDADSDHQFLTYLFRAAADRYGGPTESAATLARTYEAATDHTAVSFRPGAEAALAAAREVGPVGLITNGGRDVQEVKLRELGLTGAFDSVVFAGEETRPKPAREPFERALTELSADPTETLYVGNSLHHDVAGAKRAGWHAAWYPRESDRDESPEEHAPDYTFETLSELEEAF</sequence>
<keyword evidence="4 7" id="KW-0378">Hydrolase</keyword>
<dbReference type="NCBIfam" id="TIGR01549">
    <property type="entry name" value="HAD-SF-IA-v1"/>
    <property type="match status" value="1"/>
</dbReference>
<protein>
    <submittedName>
        <fullName evidence="7">HAD family hydrolase</fullName>
        <ecNumber evidence="7">3.1.3.-</ecNumber>
    </submittedName>
</protein>
<dbReference type="GO" id="GO:0016787">
    <property type="term" value="F:hydrolase activity"/>
    <property type="evidence" value="ECO:0007669"/>
    <property type="project" value="UniProtKB-KW"/>
</dbReference>
<dbReference type="AlphaFoldDB" id="A0ABD5ZQV1"/>
<proteinExistence type="inferred from homology"/>
<accession>A0ABD5ZQV1</accession>
<dbReference type="PANTHER" id="PTHR46470:SF2">
    <property type="entry name" value="GLYCERALDEHYDE 3-PHOSPHATE PHOSPHATASE"/>
    <property type="match status" value="1"/>
</dbReference>
<dbReference type="InterPro" id="IPR051400">
    <property type="entry name" value="HAD-like_hydrolase"/>
</dbReference>
<feature type="compositionally biased region" description="Basic and acidic residues" evidence="6">
    <location>
        <begin position="200"/>
        <end position="213"/>
    </location>
</feature>
<feature type="region of interest" description="Disordered" evidence="6">
    <location>
        <begin position="199"/>
        <end position="220"/>
    </location>
</feature>
<evidence type="ECO:0000256" key="4">
    <source>
        <dbReference type="ARBA" id="ARBA00022801"/>
    </source>
</evidence>
<dbReference type="SFLD" id="SFLDS00003">
    <property type="entry name" value="Haloacid_Dehalogenase"/>
    <property type="match status" value="1"/>
</dbReference>
<dbReference type="RefSeq" id="WP_276233864.1">
    <property type="nucleotide sequence ID" value="NZ_CP119802.1"/>
</dbReference>
<comment type="similarity">
    <text evidence="2">Belongs to the HAD-like hydrolase superfamily.</text>
</comment>
<dbReference type="EMBL" id="JBHTAP010000001">
    <property type="protein sequence ID" value="MFC7235725.1"/>
    <property type="molecule type" value="Genomic_DNA"/>
</dbReference>
<evidence type="ECO:0000256" key="3">
    <source>
        <dbReference type="ARBA" id="ARBA00022723"/>
    </source>
</evidence>
<dbReference type="GO" id="GO:0046872">
    <property type="term" value="F:metal ion binding"/>
    <property type="evidence" value="ECO:0007669"/>
    <property type="project" value="UniProtKB-KW"/>
</dbReference>
<gene>
    <name evidence="7" type="ORF">ACFQJ4_10400</name>
</gene>
<dbReference type="InterPro" id="IPR006439">
    <property type="entry name" value="HAD-SF_hydro_IA"/>
</dbReference>
<dbReference type="PANTHER" id="PTHR46470">
    <property type="entry name" value="N-ACYLNEURAMINATE-9-PHOSPHATASE"/>
    <property type="match status" value="1"/>
</dbReference>
<dbReference type="Gene3D" id="3.40.50.1000">
    <property type="entry name" value="HAD superfamily/HAD-like"/>
    <property type="match status" value="1"/>
</dbReference>
<dbReference type="SUPFAM" id="SSF56784">
    <property type="entry name" value="HAD-like"/>
    <property type="match status" value="1"/>
</dbReference>
<dbReference type="InterPro" id="IPR036412">
    <property type="entry name" value="HAD-like_sf"/>
</dbReference>
<dbReference type="EC" id="3.1.3.-" evidence="7"/>
<dbReference type="InterPro" id="IPR023214">
    <property type="entry name" value="HAD_sf"/>
</dbReference>
<evidence type="ECO:0000256" key="6">
    <source>
        <dbReference type="SAM" id="MobiDB-lite"/>
    </source>
</evidence>
<dbReference type="Pfam" id="PF00702">
    <property type="entry name" value="Hydrolase"/>
    <property type="match status" value="1"/>
</dbReference>
<comment type="caution">
    <text evidence="7">The sequence shown here is derived from an EMBL/GenBank/DDBJ whole genome shotgun (WGS) entry which is preliminary data.</text>
</comment>
<evidence type="ECO:0000256" key="2">
    <source>
        <dbReference type="ARBA" id="ARBA00007958"/>
    </source>
</evidence>
<keyword evidence="5" id="KW-0460">Magnesium</keyword>
<dbReference type="SFLD" id="SFLDG01129">
    <property type="entry name" value="C1.5:_HAD__Beta-PGM__Phosphata"/>
    <property type="match status" value="1"/>
</dbReference>
<reference evidence="7 8" key="1">
    <citation type="journal article" date="2019" name="Int. J. Syst. Evol. Microbiol.">
        <title>The Global Catalogue of Microorganisms (GCM) 10K type strain sequencing project: providing services to taxonomists for standard genome sequencing and annotation.</title>
        <authorList>
            <consortium name="The Broad Institute Genomics Platform"/>
            <consortium name="The Broad Institute Genome Sequencing Center for Infectious Disease"/>
            <person name="Wu L."/>
            <person name="Ma J."/>
        </authorList>
    </citation>
    <scope>NUCLEOTIDE SEQUENCE [LARGE SCALE GENOMIC DNA]</scope>
    <source>
        <strain evidence="7 8">DT85</strain>
    </source>
</reference>
<dbReference type="Proteomes" id="UP001596398">
    <property type="component" value="Unassembled WGS sequence"/>
</dbReference>
<evidence type="ECO:0000256" key="5">
    <source>
        <dbReference type="ARBA" id="ARBA00022842"/>
    </source>
</evidence>
<comment type="cofactor">
    <cofactor evidence="1">
        <name>Mg(2+)</name>
        <dbReference type="ChEBI" id="CHEBI:18420"/>
    </cofactor>
</comment>
<organism evidence="7 8">
    <name type="scientific">Halosegnis marinus</name>
    <dbReference type="NCBI Taxonomy" id="3034023"/>
    <lineage>
        <taxon>Archaea</taxon>
        <taxon>Methanobacteriati</taxon>
        <taxon>Methanobacteriota</taxon>
        <taxon>Stenosarchaea group</taxon>
        <taxon>Halobacteria</taxon>
        <taxon>Halobacteriales</taxon>
        <taxon>Natronomonadaceae</taxon>
        <taxon>Halosegnis</taxon>
    </lineage>
</organism>
<keyword evidence="8" id="KW-1185">Reference proteome</keyword>
<dbReference type="GO" id="GO:0044281">
    <property type="term" value="P:small molecule metabolic process"/>
    <property type="evidence" value="ECO:0007669"/>
    <property type="project" value="UniProtKB-ARBA"/>
</dbReference>